<dbReference type="InParanoid" id="A0A2K1JVJ9"/>
<dbReference type="EnsemblPlants" id="Pp3c11_21350V3.1">
    <property type="protein sequence ID" value="Pp3c11_21350V3.1"/>
    <property type="gene ID" value="Pp3c11_21350"/>
</dbReference>
<feature type="compositionally biased region" description="Basic and acidic residues" evidence="1">
    <location>
        <begin position="25"/>
        <end position="47"/>
    </location>
</feature>
<accession>A0A2K1JVJ9</accession>
<reference evidence="3 5" key="2">
    <citation type="journal article" date="2018" name="Plant J.">
        <title>The Physcomitrella patens chromosome-scale assembly reveals moss genome structure and evolution.</title>
        <authorList>
            <person name="Lang D."/>
            <person name="Ullrich K.K."/>
            <person name="Murat F."/>
            <person name="Fuchs J."/>
            <person name="Jenkins J."/>
            <person name="Haas F.B."/>
            <person name="Piednoel M."/>
            <person name="Gundlach H."/>
            <person name="Van Bel M."/>
            <person name="Meyberg R."/>
            <person name="Vives C."/>
            <person name="Morata J."/>
            <person name="Symeonidi A."/>
            <person name="Hiss M."/>
            <person name="Muchero W."/>
            <person name="Kamisugi Y."/>
            <person name="Saleh O."/>
            <person name="Blanc G."/>
            <person name="Decker E.L."/>
            <person name="van Gessel N."/>
            <person name="Grimwood J."/>
            <person name="Hayes R.D."/>
            <person name="Graham S.W."/>
            <person name="Gunter L.E."/>
            <person name="McDaniel S.F."/>
            <person name="Hoernstein S.N.W."/>
            <person name="Larsson A."/>
            <person name="Li F.W."/>
            <person name="Perroud P.F."/>
            <person name="Phillips J."/>
            <person name="Ranjan P."/>
            <person name="Rokshar D.S."/>
            <person name="Rothfels C.J."/>
            <person name="Schneider L."/>
            <person name="Shu S."/>
            <person name="Stevenson D.W."/>
            <person name="Thummler F."/>
            <person name="Tillich M."/>
            <person name="Villarreal Aguilar J.C."/>
            <person name="Widiez T."/>
            <person name="Wong G.K."/>
            <person name="Wymore A."/>
            <person name="Zhang Y."/>
            <person name="Zimmer A.D."/>
            <person name="Quatrano R.S."/>
            <person name="Mayer K.F.X."/>
            <person name="Goodstein D."/>
            <person name="Casacuberta J.M."/>
            <person name="Vandepoele K."/>
            <person name="Reski R."/>
            <person name="Cuming A.C."/>
            <person name="Tuskan G.A."/>
            <person name="Maumus F."/>
            <person name="Salse J."/>
            <person name="Schmutz J."/>
            <person name="Rensing S.A."/>
        </authorList>
    </citation>
    <scope>NUCLEOTIDE SEQUENCE [LARGE SCALE GENOMIC DNA]</scope>
    <source>
        <strain evidence="4 5">cv. Gransden 2004</strain>
    </source>
</reference>
<evidence type="ECO:0000313" key="3">
    <source>
        <dbReference type="EMBL" id="PNR45557.1"/>
    </source>
</evidence>
<feature type="transmembrane region" description="Helical" evidence="2">
    <location>
        <begin position="94"/>
        <end position="114"/>
    </location>
</feature>
<evidence type="ECO:0000256" key="2">
    <source>
        <dbReference type="SAM" id="Phobius"/>
    </source>
</evidence>
<keyword evidence="2" id="KW-0472">Membrane</keyword>
<dbReference type="Proteomes" id="UP000006727">
    <property type="component" value="Chromosome 11"/>
</dbReference>
<feature type="transmembrane region" description="Helical" evidence="2">
    <location>
        <begin position="120"/>
        <end position="136"/>
    </location>
</feature>
<dbReference type="Gramene" id="Pp3c11_21350V3.1">
    <property type="protein sequence ID" value="Pp3c11_21350V3.1"/>
    <property type="gene ID" value="Pp3c11_21350"/>
</dbReference>
<gene>
    <name evidence="3" type="ORF">PHYPA_015328</name>
</gene>
<organism evidence="3">
    <name type="scientific">Physcomitrium patens</name>
    <name type="common">Spreading-leaved earth moss</name>
    <name type="synonym">Physcomitrella patens</name>
    <dbReference type="NCBI Taxonomy" id="3218"/>
    <lineage>
        <taxon>Eukaryota</taxon>
        <taxon>Viridiplantae</taxon>
        <taxon>Streptophyta</taxon>
        <taxon>Embryophyta</taxon>
        <taxon>Bryophyta</taxon>
        <taxon>Bryophytina</taxon>
        <taxon>Bryopsida</taxon>
        <taxon>Funariidae</taxon>
        <taxon>Funariales</taxon>
        <taxon>Funariaceae</taxon>
        <taxon>Physcomitrium</taxon>
    </lineage>
</organism>
<proteinExistence type="predicted"/>
<evidence type="ECO:0000256" key="1">
    <source>
        <dbReference type="SAM" id="MobiDB-lite"/>
    </source>
</evidence>
<dbReference type="PaxDb" id="3218-PP1S31_301V6.1"/>
<keyword evidence="5" id="KW-1185">Reference proteome</keyword>
<dbReference type="EMBL" id="ABEU02000011">
    <property type="protein sequence ID" value="PNR45557.1"/>
    <property type="molecule type" value="Genomic_DNA"/>
</dbReference>
<evidence type="ECO:0000313" key="4">
    <source>
        <dbReference type="EnsemblPlants" id="Pp3c11_21350V3.1"/>
    </source>
</evidence>
<keyword evidence="2" id="KW-1133">Transmembrane helix</keyword>
<keyword evidence="2" id="KW-0812">Transmembrane</keyword>
<protein>
    <submittedName>
        <fullName evidence="3 4">Uncharacterized protein</fullName>
    </submittedName>
</protein>
<feature type="region of interest" description="Disordered" evidence="1">
    <location>
        <begin position="22"/>
        <end position="47"/>
    </location>
</feature>
<dbReference type="AlphaFoldDB" id="A0A2K1JVJ9"/>
<evidence type="ECO:0000313" key="5">
    <source>
        <dbReference type="Proteomes" id="UP000006727"/>
    </source>
</evidence>
<reference evidence="3 5" key="1">
    <citation type="journal article" date="2008" name="Science">
        <title>The Physcomitrella genome reveals evolutionary insights into the conquest of land by plants.</title>
        <authorList>
            <person name="Rensing S."/>
            <person name="Lang D."/>
            <person name="Zimmer A."/>
            <person name="Terry A."/>
            <person name="Salamov A."/>
            <person name="Shapiro H."/>
            <person name="Nishiyama T."/>
            <person name="Perroud P.-F."/>
            <person name="Lindquist E."/>
            <person name="Kamisugi Y."/>
            <person name="Tanahashi T."/>
            <person name="Sakakibara K."/>
            <person name="Fujita T."/>
            <person name="Oishi K."/>
            <person name="Shin-I T."/>
            <person name="Kuroki Y."/>
            <person name="Toyoda A."/>
            <person name="Suzuki Y."/>
            <person name="Hashimoto A."/>
            <person name="Yamaguchi K."/>
            <person name="Sugano A."/>
            <person name="Kohara Y."/>
            <person name="Fujiyama A."/>
            <person name="Anterola A."/>
            <person name="Aoki S."/>
            <person name="Ashton N."/>
            <person name="Barbazuk W.B."/>
            <person name="Barker E."/>
            <person name="Bennetzen J."/>
            <person name="Bezanilla M."/>
            <person name="Blankenship R."/>
            <person name="Cho S.H."/>
            <person name="Dutcher S."/>
            <person name="Estelle M."/>
            <person name="Fawcett J.A."/>
            <person name="Gundlach H."/>
            <person name="Hanada K."/>
            <person name="Heyl A."/>
            <person name="Hicks K.A."/>
            <person name="Hugh J."/>
            <person name="Lohr M."/>
            <person name="Mayer K."/>
            <person name="Melkozernov A."/>
            <person name="Murata T."/>
            <person name="Nelson D."/>
            <person name="Pils B."/>
            <person name="Prigge M."/>
            <person name="Reiss B."/>
            <person name="Renner T."/>
            <person name="Rombauts S."/>
            <person name="Rushton P."/>
            <person name="Sanderfoot A."/>
            <person name="Schween G."/>
            <person name="Shiu S.-H."/>
            <person name="Stueber K."/>
            <person name="Theodoulou F.L."/>
            <person name="Tu H."/>
            <person name="Van de Peer Y."/>
            <person name="Verrier P.J."/>
            <person name="Waters E."/>
            <person name="Wood A."/>
            <person name="Yang L."/>
            <person name="Cove D."/>
            <person name="Cuming A."/>
            <person name="Hasebe M."/>
            <person name="Lucas S."/>
            <person name="Mishler D.B."/>
            <person name="Reski R."/>
            <person name="Grigoriev I."/>
            <person name="Quatrano R.S."/>
            <person name="Boore J.L."/>
        </authorList>
    </citation>
    <scope>NUCLEOTIDE SEQUENCE [LARGE SCALE GENOMIC DNA]</scope>
    <source>
        <strain evidence="4 5">cv. Gransden 2004</strain>
    </source>
</reference>
<sequence length="206" mass="23445">MAQARRGRFGAQGMARWLTEWDEEAERKNGDERTNGRSNGRKKDESRTRTMGIWAGDGLNQLAGFSTDAPYTVQRELLCVSCRGCVSVRVSSPFFLPSFLCCCCCCWALALVALPLALPWFRTALHCLLFCRLVLLKQKQKPVPLVVVVLLLLLLLLLLLRLSLHRLSLHHHPLWYHHPASIYLSNCLSAYLSLPHYFSTREHILS</sequence>
<reference evidence="4" key="3">
    <citation type="submission" date="2020-12" db="UniProtKB">
        <authorList>
            <consortium name="EnsemblPlants"/>
        </authorList>
    </citation>
    <scope>IDENTIFICATION</scope>
</reference>
<name>A0A2K1JVJ9_PHYPA</name>
<feature type="transmembrane region" description="Helical" evidence="2">
    <location>
        <begin position="143"/>
        <end position="160"/>
    </location>
</feature>